<accession>A0A2N3LED2</accession>
<comment type="caution">
    <text evidence="1">The sequence shown here is derived from an EMBL/GenBank/DDBJ whole genome shotgun (WGS) entry which is preliminary data.</text>
</comment>
<name>A0A2N3LED2_9BACI</name>
<evidence type="ECO:0000313" key="2">
    <source>
        <dbReference type="Proteomes" id="UP000233440"/>
    </source>
</evidence>
<reference evidence="1 2" key="1">
    <citation type="submission" date="2017-11" db="EMBL/GenBank/DDBJ databases">
        <title>Bacillus camelliae sp. nov., isolated from pu'er tea.</title>
        <authorList>
            <person name="Niu L."/>
        </authorList>
    </citation>
    <scope>NUCLEOTIDE SEQUENCE [LARGE SCALE GENOMIC DNA]</scope>
    <source>
        <strain evidence="1 2">7578-1</strain>
    </source>
</reference>
<sequence length="72" mass="8665">MIFTLNEDQYNKSLEFLDWLYDIKLVMMSEFNRIKEILQILAYGEINEANIWYGDSNDYIKHQVNKILGMVK</sequence>
<protein>
    <submittedName>
        <fullName evidence="1">Uncharacterized protein</fullName>
    </submittedName>
</protein>
<dbReference type="EMBL" id="PIQO01000026">
    <property type="protein sequence ID" value="PKR82903.1"/>
    <property type="molecule type" value="Genomic_DNA"/>
</dbReference>
<dbReference type="AlphaFoldDB" id="A0A2N3LED2"/>
<proteinExistence type="predicted"/>
<evidence type="ECO:0000313" key="1">
    <source>
        <dbReference type="EMBL" id="PKR82903.1"/>
    </source>
</evidence>
<keyword evidence="2" id="KW-1185">Reference proteome</keyword>
<dbReference type="Proteomes" id="UP000233440">
    <property type="component" value="Unassembled WGS sequence"/>
</dbReference>
<gene>
    <name evidence="1" type="ORF">CWO92_22190</name>
</gene>
<dbReference type="RefSeq" id="WP_101356391.1">
    <property type="nucleotide sequence ID" value="NZ_PIQO01000026.1"/>
</dbReference>
<organism evidence="1 2">
    <name type="scientific">Heyndrickxia camelliae</name>
    <dbReference type="NCBI Taxonomy" id="1707093"/>
    <lineage>
        <taxon>Bacteria</taxon>
        <taxon>Bacillati</taxon>
        <taxon>Bacillota</taxon>
        <taxon>Bacilli</taxon>
        <taxon>Bacillales</taxon>
        <taxon>Bacillaceae</taxon>
        <taxon>Heyndrickxia</taxon>
    </lineage>
</organism>